<evidence type="ECO:0000259" key="4">
    <source>
        <dbReference type="PROSITE" id="PS50932"/>
    </source>
</evidence>
<name>A0A1H4J5F7_9MICO</name>
<dbReference type="InterPro" id="IPR000843">
    <property type="entry name" value="HTH_LacI"/>
</dbReference>
<dbReference type="InterPro" id="IPR046335">
    <property type="entry name" value="LacI/GalR-like_sensor"/>
</dbReference>
<evidence type="ECO:0000256" key="3">
    <source>
        <dbReference type="ARBA" id="ARBA00023163"/>
    </source>
</evidence>
<evidence type="ECO:0000313" key="5">
    <source>
        <dbReference type="EMBL" id="SEB41437.1"/>
    </source>
</evidence>
<dbReference type="CDD" id="cd06267">
    <property type="entry name" value="PBP1_LacI_sugar_binding-like"/>
    <property type="match status" value="1"/>
</dbReference>
<keyword evidence="6" id="KW-1185">Reference proteome</keyword>
<keyword evidence="3" id="KW-0804">Transcription</keyword>
<sequence>MPLDDEAAPSHGQQPTMKHVAAHAGVGLSTVSRVVNGDPHVSEAKTAAVLRAIAELGYRRNESARQLRMGATATIGLVIEDVTDPFFSQLTEAVEDVARDRESMLFVGSFRRDLDRARQVVLSLCARRLEGLVVTPAEGGDLGYLKAEIDAGIPMVFVDRPAPGNIADAVVTDNRTSCRAGVAHVIAHGHRRIACLTDRAHLYTTVERVAGYRDALESAGIAFDPALVHSAVPDEGSHGPALIRMLEGNDPPTAVFTANNRTSISVLRALAELPGGARPAMLGFDDLELAGELSPGLSVIAQDPRAMGRIATEQLFERLDGFDGPARTTLLPARLRMRGSAEAPPGLSLAHSS</sequence>
<dbReference type="OrthoDB" id="3595338at2"/>
<keyword evidence="1" id="KW-0805">Transcription regulation</keyword>
<keyword evidence="2" id="KW-0238">DNA-binding</keyword>
<evidence type="ECO:0000313" key="6">
    <source>
        <dbReference type="Proteomes" id="UP000199183"/>
    </source>
</evidence>
<dbReference type="SUPFAM" id="SSF47413">
    <property type="entry name" value="lambda repressor-like DNA-binding domains"/>
    <property type="match status" value="1"/>
</dbReference>
<dbReference type="Gene3D" id="3.40.50.2300">
    <property type="match status" value="2"/>
</dbReference>
<dbReference type="GO" id="GO:0003700">
    <property type="term" value="F:DNA-binding transcription factor activity"/>
    <property type="evidence" value="ECO:0007669"/>
    <property type="project" value="TreeGrafter"/>
</dbReference>
<dbReference type="Proteomes" id="UP000199183">
    <property type="component" value="Unassembled WGS sequence"/>
</dbReference>
<dbReference type="PANTHER" id="PTHR30146">
    <property type="entry name" value="LACI-RELATED TRANSCRIPTIONAL REPRESSOR"/>
    <property type="match status" value="1"/>
</dbReference>
<evidence type="ECO:0000256" key="2">
    <source>
        <dbReference type="ARBA" id="ARBA00023125"/>
    </source>
</evidence>
<dbReference type="SUPFAM" id="SSF53822">
    <property type="entry name" value="Periplasmic binding protein-like I"/>
    <property type="match status" value="1"/>
</dbReference>
<dbReference type="Pfam" id="PF13377">
    <property type="entry name" value="Peripla_BP_3"/>
    <property type="match status" value="1"/>
</dbReference>
<accession>A0A1H4J5F7</accession>
<dbReference type="Pfam" id="PF00356">
    <property type="entry name" value="LacI"/>
    <property type="match status" value="1"/>
</dbReference>
<dbReference type="PANTHER" id="PTHR30146:SF109">
    <property type="entry name" value="HTH-TYPE TRANSCRIPTIONAL REGULATOR GALS"/>
    <property type="match status" value="1"/>
</dbReference>
<dbReference type="STRING" id="640635.SAMN04489806_0497"/>
<dbReference type="PROSITE" id="PS50932">
    <property type="entry name" value="HTH_LACI_2"/>
    <property type="match status" value="1"/>
</dbReference>
<evidence type="ECO:0000256" key="1">
    <source>
        <dbReference type="ARBA" id="ARBA00023015"/>
    </source>
</evidence>
<dbReference type="RefSeq" id="WP_091179487.1">
    <property type="nucleotide sequence ID" value="NZ_FNRY01000001.1"/>
</dbReference>
<feature type="domain" description="HTH lacI-type" evidence="4">
    <location>
        <begin position="15"/>
        <end position="69"/>
    </location>
</feature>
<dbReference type="CDD" id="cd01392">
    <property type="entry name" value="HTH_LacI"/>
    <property type="match status" value="1"/>
</dbReference>
<proteinExistence type="predicted"/>
<protein>
    <submittedName>
        <fullName evidence="5">Transcriptional regulator, LacI family</fullName>
    </submittedName>
</protein>
<dbReference type="EMBL" id="FNRY01000001">
    <property type="protein sequence ID" value="SEB41437.1"/>
    <property type="molecule type" value="Genomic_DNA"/>
</dbReference>
<dbReference type="GO" id="GO:0000976">
    <property type="term" value="F:transcription cis-regulatory region binding"/>
    <property type="evidence" value="ECO:0007669"/>
    <property type="project" value="TreeGrafter"/>
</dbReference>
<gene>
    <name evidence="5" type="ORF">SAMN04489806_0497</name>
</gene>
<reference evidence="5 6" key="1">
    <citation type="submission" date="2016-10" db="EMBL/GenBank/DDBJ databases">
        <authorList>
            <person name="de Groot N.N."/>
        </authorList>
    </citation>
    <scope>NUCLEOTIDE SEQUENCE [LARGE SCALE GENOMIC DNA]</scope>
    <source>
        <strain evidence="5 6">DSM 21799</strain>
    </source>
</reference>
<dbReference type="Gene3D" id="1.10.260.40">
    <property type="entry name" value="lambda repressor-like DNA-binding domains"/>
    <property type="match status" value="1"/>
</dbReference>
<dbReference type="InterPro" id="IPR010982">
    <property type="entry name" value="Lambda_DNA-bd_dom_sf"/>
</dbReference>
<dbReference type="InterPro" id="IPR028082">
    <property type="entry name" value="Peripla_BP_I"/>
</dbReference>
<organism evidence="5 6">
    <name type="scientific">Paramicrobacterium humi</name>
    <dbReference type="NCBI Taxonomy" id="640635"/>
    <lineage>
        <taxon>Bacteria</taxon>
        <taxon>Bacillati</taxon>
        <taxon>Actinomycetota</taxon>
        <taxon>Actinomycetes</taxon>
        <taxon>Micrococcales</taxon>
        <taxon>Microbacteriaceae</taxon>
        <taxon>Paramicrobacterium</taxon>
    </lineage>
</organism>
<dbReference type="SMART" id="SM00354">
    <property type="entry name" value="HTH_LACI"/>
    <property type="match status" value="1"/>
</dbReference>
<dbReference type="AlphaFoldDB" id="A0A1H4J5F7"/>